<dbReference type="RefSeq" id="WP_379868314.1">
    <property type="nucleotide sequence ID" value="NZ_JBHTBH010000001.1"/>
</dbReference>
<evidence type="ECO:0000313" key="4">
    <source>
        <dbReference type="EMBL" id="MFC7326522.1"/>
    </source>
</evidence>
<organism evidence="4 5">
    <name type="scientific">Marinactinospora rubrisoli</name>
    <dbReference type="NCBI Taxonomy" id="2715399"/>
    <lineage>
        <taxon>Bacteria</taxon>
        <taxon>Bacillati</taxon>
        <taxon>Actinomycetota</taxon>
        <taxon>Actinomycetes</taxon>
        <taxon>Streptosporangiales</taxon>
        <taxon>Nocardiopsidaceae</taxon>
        <taxon>Marinactinospora</taxon>
    </lineage>
</organism>
<feature type="domain" description="PAS fold-4" evidence="2">
    <location>
        <begin position="86"/>
        <end position="167"/>
    </location>
</feature>
<dbReference type="Gene3D" id="3.30.450.20">
    <property type="entry name" value="PAS domain"/>
    <property type="match status" value="1"/>
</dbReference>
<accession>A0ABW2KBV2</accession>
<dbReference type="Pfam" id="PF13185">
    <property type="entry name" value="GAF_2"/>
    <property type="match status" value="1"/>
</dbReference>
<dbReference type="Gene3D" id="3.30.450.40">
    <property type="match status" value="1"/>
</dbReference>
<dbReference type="SUPFAM" id="SSF55785">
    <property type="entry name" value="PYP-like sensor domain (PAS domain)"/>
    <property type="match status" value="1"/>
</dbReference>
<proteinExistence type="predicted"/>
<evidence type="ECO:0000259" key="2">
    <source>
        <dbReference type="Pfam" id="PF08448"/>
    </source>
</evidence>
<dbReference type="InterPro" id="IPR003018">
    <property type="entry name" value="GAF"/>
</dbReference>
<keyword evidence="1" id="KW-0175">Coiled coil</keyword>
<reference evidence="5" key="1">
    <citation type="journal article" date="2019" name="Int. J. Syst. Evol. Microbiol.">
        <title>The Global Catalogue of Microorganisms (GCM) 10K type strain sequencing project: providing services to taxonomists for standard genome sequencing and annotation.</title>
        <authorList>
            <consortium name="The Broad Institute Genomics Platform"/>
            <consortium name="The Broad Institute Genome Sequencing Center for Infectious Disease"/>
            <person name="Wu L."/>
            <person name="Ma J."/>
        </authorList>
    </citation>
    <scope>NUCLEOTIDE SEQUENCE [LARGE SCALE GENOMIC DNA]</scope>
    <source>
        <strain evidence="5">CGMCC 4.7382</strain>
    </source>
</reference>
<gene>
    <name evidence="4" type="ORF">ACFQRF_02105</name>
</gene>
<evidence type="ECO:0000259" key="3">
    <source>
        <dbReference type="Pfam" id="PF13185"/>
    </source>
</evidence>
<dbReference type="InterPro" id="IPR029016">
    <property type="entry name" value="GAF-like_dom_sf"/>
</dbReference>
<evidence type="ECO:0000313" key="5">
    <source>
        <dbReference type="Proteomes" id="UP001596540"/>
    </source>
</evidence>
<dbReference type="InterPro" id="IPR013656">
    <property type="entry name" value="PAS_4"/>
</dbReference>
<evidence type="ECO:0000256" key="1">
    <source>
        <dbReference type="SAM" id="Coils"/>
    </source>
</evidence>
<keyword evidence="5" id="KW-1185">Reference proteome</keyword>
<name>A0ABW2KBV2_9ACTN</name>
<feature type="domain" description="GAF" evidence="3">
    <location>
        <begin position="308"/>
        <end position="410"/>
    </location>
</feature>
<dbReference type="InterPro" id="IPR035965">
    <property type="entry name" value="PAS-like_dom_sf"/>
</dbReference>
<feature type="coiled-coil region" evidence="1">
    <location>
        <begin position="7"/>
        <end position="59"/>
    </location>
</feature>
<dbReference type="Proteomes" id="UP001596540">
    <property type="component" value="Unassembled WGS sequence"/>
</dbReference>
<sequence length="416" mass="43769">MSERDNLADLQREIADLSGRVAALRSTHVAYPADAAGTAEAALAELGFAEQLLAECQDRLTAGADTAAPRRMANDDERAVLRAVFTELGVPVALLDHEGYIRRINAVGAERLGSTSGYLTGKPFSIFVDLRRRAAMRSWLAAVLRGGEPASFDSRLARRGWAEDVHLTLSRLDVPTEANPLVLVVMSPPMPRADEGEGPAPLESEVEDQVVVLAARRLDVLTRMTRLLLRSAGPGGAGRPLALDDAAALLADSYADWVLIDVCDLPDDPRGARRAVVAGPRGHDQANEVGGRDTGAGDAPWQDTLDGTESARALVAALDPLASEVPGEVLASGESVLHQLIEDEGLLGHGADGVPVLSALGAGSLLSVPLRGSRGVRGALTLVRRSNRGSFRLADLGLIEEIGEHIGLALPPGPKD</sequence>
<dbReference type="EMBL" id="JBHTBH010000001">
    <property type="protein sequence ID" value="MFC7326522.1"/>
    <property type="molecule type" value="Genomic_DNA"/>
</dbReference>
<dbReference type="SUPFAM" id="SSF55781">
    <property type="entry name" value="GAF domain-like"/>
    <property type="match status" value="1"/>
</dbReference>
<protein>
    <submittedName>
        <fullName evidence="4">GAF domain-containing protein</fullName>
    </submittedName>
</protein>
<dbReference type="Pfam" id="PF08448">
    <property type="entry name" value="PAS_4"/>
    <property type="match status" value="1"/>
</dbReference>
<dbReference type="CDD" id="cd00130">
    <property type="entry name" value="PAS"/>
    <property type="match status" value="1"/>
</dbReference>
<dbReference type="InterPro" id="IPR000014">
    <property type="entry name" value="PAS"/>
</dbReference>
<comment type="caution">
    <text evidence="4">The sequence shown here is derived from an EMBL/GenBank/DDBJ whole genome shotgun (WGS) entry which is preliminary data.</text>
</comment>